<keyword evidence="3" id="KW-1185">Reference proteome</keyword>
<name>A0A2T1C233_9CYAN</name>
<sequence length="271" mass="29643">MNQLHFTGIAIASSLLLLPLATQVAAIQTKSAFADFKIEGVIKSDFRAANGANNYQLKSQNIGQRSPNLLDELDRLSQPITVKIDASNPQNGSGSGVIIARQGNTYYVLTAFHVVDRPEEYTVVTSDGQKHPVKANDIVKTDGLDIAILLFNSNKKYAIATLANYNFSSREPQWIFFSGFSDRTQKLLLNPGVLFSRSENYFRVFNSYSLTNGYELVFTNFTELGMGGGALLDTQGRVIGIGGRQEGEAYTSKLNRDIGYALGVPITAVLK</sequence>
<proteinExistence type="predicted"/>
<comment type="caution">
    <text evidence="2">The sequence shown here is derived from an EMBL/GenBank/DDBJ whole genome shotgun (WGS) entry which is preliminary data.</text>
</comment>
<dbReference type="SUPFAM" id="SSF50494">
    <property type="entry name" value="Trypsin-like serine proteases"/>
    <property type="match status" value="1"/>
</dbReference>
<dbReference type="Pfam" id="PF13365">
    <property type="entry name" value="Trypsin_2"/>
    <property type="match status" value="1"/>
</dbReference>
<dbReference type="Gene3D" id="2.40.10.10">
    <property type="entry name" value="Trypsin-like serine proteases"/>
    <property type="match status" value="2"/>
</dbReference>
<protein>
    <recommendedName>
        <fullName evidence="4">Serine protease</fullName>
    </recommendedName>
</protein>
<organism evidence="2 3">
    <name type="scientific">Merismopedia glauca CCAP 1448/3</name>
    <dbReference type="NCBI Taxonomy" id="1296344"/>
    <lineage>
        <taxon>Bacteria</taxon>
        <taxon>Bacillati</taxon>
        <taxon>Cyanobacteriota</taxon>
        <taxon>Cyanophyceae</taxon>
        <taxon>Synechococcales</taxon>
        <taxon>Merismopediaceae</taxon>
        <taxon>Merismopedia</taxon>
    </lineage>
</organism>
<gene>
    <name evidence="2" type="ORF">C7B64_13630</name>
</gene>
<evidence type="ECO:0000313" key="3">
    <source>
        <dbReference type="Proteomes" id="UP000238762"/>
    </source>
</evidence>
<feature type="chain" id="PRO_5015656213" description="Serine protease" evidence="1">
    <location>
        <begin position="26"/>
        <end position="271"/>
    </location>
</feature>
<dbReference type="Proteomes" id="UP000238762">
    <property type="component" value="Unassembled WGS sequence"/>
</dbReference>
<dbReference type="RefSeq" id="WP_106289207.1">
    <property type="nucleotide sequence ID" value="NZ_CAWNTC010000074.1"/>
</dbReference>
<dbReference type="InterPro" id="IPR043504">
    <property type="entry name" value="Peptidase_S1_PA_chymotrypsin"/>
</dbReference>
<reference evidence="2 3" key="1">
    <citation type="submission" date="2018-02" db="EMBL/GenBank/DDBJ databases">
        <authorList>
            <person name="Cohen D.B."/>
            <person name="Kent A.D."/>
        </authorList>
    </citation>
    <scope>NUCLEOTIDE SEQUENCE [LARGE SCALE GENOMIC DNA]</scope>
    <source>
        <strain evidence="2 3">CCAP 1448/3</strain>
    </source>
</reference>
<evidence type="ECO:0008006" key="4">
    <source>
        <dbReference type="Google" id="ProtNLM"/>
    </source>
</evidence>
<dbReference type="InterPro" id="IPR009003">
    <property type="entry name" value="Peptidase_S1_PA"/>
</dbReference>
<dbReference type="OrthoDB" id="561030at2"/>
<evidence type="ECO:0000313" key="2">
    <source>
        <dbReference type="EMBL" id="PSB02329.1"/>
    </source>
</evidence>
<dbReference type="EMBL" id="PVWJ01000064">
    <property type="protein sequence ID" value="PSB02329.1"/>
    <property type="molecule type" value="Genomic_DNA"/>
</dbReference>
<reference evidence="2 3" key="2">
    <citation type="submission" date="2018-03" db="EMBL/GenBank/DDBJ databases">
        <title>The ancient ancestry and fast evolution of plastids.</title>
        <authorList>
            <person name="Moore K.R."/>
            <person name="Magnabosco C."/>
            <person name="Momper L."/>
            <person name="Gold D.A."/>
            <person name="Bosak T."/>
            <person name="Fournier G.P."/>
        </authorList>
    </citation>
    <scope>NUCLEOTIDE SEQUENCE [LARGE SCALE GENOMIC DNA]</scope>
    <source>
        <strain evidence="2 3">CCAP 1448/3</strain>
    </source>
</reference>
<keyword evidence="1" id="KW-0732">Signal</keyword>
<dbReference type="AlphaFoldDB" id="A0A2T1C233"/>
<feature type="signal peptide" evidence="1">
    <location>
        <begin position="1"/>
        <end position="25"/>
    </location>
</feature>
<evidence type="ECO:0000256" key="1">
    <source>
        <dbReference type="SAM" id="SignalP"/>
    </source>
</evidence>
<accession>A0A2T1C233</accession>